<dbReference type="Gene3D" id="1.10.10.10">
    <property type="entry name" value="Winged helix-like DNA-binding domain superfamily/Winged helix DNA-binding domain"/>
    <property type="match status" value="1"/>
</dbReference>
<reference evidence="3 4" key="1">
    <citation type="submission" date="2023-08" db="EMBL/GenBank/DDBJ databases">
        <title>A Necator americanus chromosomal reference genome.</title>
        <authorList>
            <person name="Ilik V."/>
            <person name="Petrzelkova K.J."/>
            <person name="Pardy F."/>
            <person name="Fuh T."/>
            <person name="Niatou-Singa F.S."/>
            <person name="Gouil Q."/>
            <person name="Baker L."/>
            <person name="Ritchie M.E."/>
            <person name="Jex A.R."/>
            <person name="Gazzola D."/>
            <person name="Li H."/>
            <person name="Toshio Fujiwara R."/>
            <person name="Zhan B."/>
            <person name="Aroian R.V."/>
            <person name="Pafco B."/>
            <person name="Schwarz E.M."/>
        </authorList>
    </citation>
    <scope>NUCLEOTIDE SEQUENCE [LARGE SCALE GENOMIC DNA]</scope>
    <source>
        <strain evidence="3 4">Aroian</strain>
        <tissue evidence="3">Whole animal</tissue>
    </source>
</reference>
<feature type="region of interest" description="Disordered" evidence="1">
    <location>
        <begin position="151"/>
        <end position="185"/>
    </location>
</feature>
<evidence type="ECO:0000313" key="3">
    <source>
        <dbReference type="EMBL" id="KAK6755079.1"/>
    </source>
</evidence>
<gene>
    <name evidence="3" type="primary">Necator_chrV.g18616</name>
    <name evidence="3" type="ORF">RB195_013825</name>
</gene>
<protein>
    <recommendedName>
        <fullName evidence="2">Mos1 transposase HTH domain-containing protein</fullName>
    </recommendedName>
</protein>
<dbReference type="Gene3D" id="1.10.10.1450">
    <property type="match status" value="1"/>
</dbReference>
<dbReference type="PANTHER" id="PTHR46060">
    <property type="entry name" value="MARINER MOS1 TRANSPOSASE-LIKE PROTEIN"/>
    <property type="match status" value="1"/>
</dbReference>
<dbReference type="PRINTS" id="PR01217">
    <property type="entry name" value="PRICHEXTENSN"/>
</dbReference>
<evidence type="ECO:0000256" key="1">
    <source>
        <dbReference type="SAM" id="MobiDB-lite"/>
    </source>
</evidence>
<feature type="domain" description="Mos1 transposase HTH" evidence="2">
    <location>
        <begin position="45"/>
        <end position="94"/>
    </location>
</feature>
<dbReference type="PANTHER" id="PTHR46060:SF2">
    <property type="entry name" value="HISTONE-LYSINE N-METHYLTRANSFERASE SETMAR"/>
    <property type="match status" value="1"/>
</dbReference>
<dbReference type="InterPro" id="IPR036388">
    <property type="entry name" value="WH-like_DNA-bd_sf"/>
</dbReference>
<dbReference type="InterPro" id="IPR041426">
    <property type="entry name" value="Mos1_HTH"/>
</dbReference>
<keyword evidence="4" id="KW-1185">Reference proteome</keyword>
<dbReference type="Pfam" id="PF17906">
    <property type="entry name" value="HTH_48"/>
    <property type="match status" value="1"/>
</dbReference>
<feature type="compositionally biased region" description="Basic residues" evidence="1">
    <location>
        <begin position="160"/>
        <end position="173"/>
    </location>
</feature>
<organism evidence="3 4">
    <name type="scientific">Necator americanus</name>
    <name type="common">Human hookworm</name>
    <dbReference type="NCBI Taxonomy" id="51031"/>
    <lineage>
        <taxon>Eukaryota</taxon>
        <taxon>Metazoa</taxon>
        <taxon>Ecdysozoa</taxon>
        <taxon>Nematoda</taxon>
        <taxon>Chromadorea</taxon>
        <taxon>Rhabditida</taxon>
        <taxon>Rhabditina</taxon>
        <taxon>Rhabditomorpha</taxon>
        <taxon>Strongyloidea</taxon>
        <taxon>Ancylostomatidae</taxon>
        <taxon>Bunostominae</taxon>
        <taxon>Necator</taxon>
    </lineage>
</organism>
<dbReference type="Proteomes" id="UP001303046">
    <property type="component" value="Unassembled WGS sequence"/>
</dbReference>
<dbReference type="EMBL" id="JAVFWL010000005">
    <property type="protein sequence ID" value="KAK6755079.1"/>
    <property type="molecule type" value="Genomic_DNA"/>
</dbReference>
<sequence>MISINIDNLLPTSQKITDFFGVELQRLGVQESPKASEMDIPGGKKQHFRHLLYFAFRRGQKATEAARDICAVYGEDAITARTARNWFAKFKNGNFDLDDSLRSGRPSDFDEDSLKALLKEDGRRSSRELAEKMYCDQKTILNHLHSMGFAEKHPASRQRTASHSKHRQSRPPRARLGSPSAPTVLSGPCANRLSPFPLAVEPNARCYLRQQRGPRKLAQQLLRVQARRFLAKRCPPAPACTPCPAPAPCAPAAPPAYPPPAPPAYAPPPPPPPPPPAYAPAPPPPPPAAPSYPVAGGGIGGGGIGGGGIGGGAGGGAVGGGPVYIIVPAISTGGIGGGGVGGGGIGGGGIGGGGYVTSPGGGGIGGGDIGGGGIGGGGYVPSPGGGGIGGGGIGGGGYVPSPGGGGIGGGGYVTSPGGGGIGGGDIGGGGIGGGGYVPSPGGGGIGGGGYVPPPGGGGIGGGGGGGYVSPGGGGGGGYIPPSGGGAYATTGKK</sequence>
<evidence type="ECO:0000259" key="2">
    <source>
        <dbReference type="Pfam" id="PF17906"/>
    </source>
</evidence>
<evidence type="ECO:0000313" key="4">
    <source>
        <dbReference type="Proteomes" id="UP001303046"/>
    </source>
</evidence>
<accession>A0ABR1DXG8</accession>
<dbReference type="InterPro" id="IPR052709">
    <property type="entry name" value="Transposase-MT_Hybrid"/>
</dbReference>
<proteinExistence type="predicted"/>
<name>A0ABR1DXG8_NECAM</name>
<comment type="caution">
    <text evidence="3">The sequence shown here is derived from an EMBL/GenBank/DDBJ whole genome shotgun (WGS) entry which is preliminary data.</text>
</comment>